<dbReference type="KEGG" id="pmf:P9303_12481"/>
<dbReference type="PROSITE" id="PS51257">
    <property type="entry name" value="PROKAR_LIPOPROTEIN"/>
    <property type="match status" value="1"/>
</dbReference>
<organism evidence="3 4">
    <name type="scientific">Prochlorococcus marinus (strain MIT 9303)</name>
    <dbReference type="NCBI Taxonomy" id="59922"/>
    <lineage>
        <taxon>Bacteria</taxon>
        <taxon>Bacillati</taxon>
        <taxon>Cyanobacteriota</taxon>
        <taxon>Cyanophyceae</taxon>
        <taxon>Synechococcales</taxon>
        <taxon>Prochlorococcaceae</taxon>
        <taxon>Prochlorococcus</taxon>
    </lineage>
</organism>
<gene>
    <name evidence="3" type="ordered locus">P9303_12481</name>
</gene>
<feature type="signal peptide" evidence="2">
    <location>
        <begin position="1"/>
        <end position="26"/>
    </location>
</feature>
<dbReference type="EMBL" id="CP000554">
    <property type="protein sequence ID" value="ABM77996.1"/>
    <property type="molecule type" value="Genomic_DNA"/>
</dbReference>
<name>A2C936_PROM3</name>
<feature type="region of interest" description="Disordered" evidence="1">
    <location>
        <begin position="27"/>
        <end position="58"/>
    </location>
</feature>
<feature type="chain" id="PRO_5002642902" description="DUF5067 domain-containing protein" evidence="2">
    <location>
        <begin position="27"/>
        <end position="201"/>
    </location>
</feature>
<protein>
    <recommendedName>
        <fullName evidence="5">DUF5067 domain-containing protein</fullName>
    </recommendedName>
</protein>
<evidence type="ECO:0008006" key="5">
    <source>
        <dbReference type="Google" id="ProtNLM"/>
    </source>
</evidence>
<sequence>MKNRKTSPIALTSLSLAMILSGCLGSNEPQKSASDQNVQERVEIEKDQPQVKQESTSVTRQARQRIKNALAVEPHELDGVEVALMRVKRSSGNTLNIYWTYTNNSSEEKKLTEGCYGWLCKYRAASDAYIIDNINQKKHLVVKADGKPITSNKSMLGRENTLEPGATINVWAKFPAPPNDIETISLYLPGIPPIEDVQITE</sequence>
<dbReference type="AlphaFoldDB" id="A2C936"/>
<dbReference type="HOGENOM" id="CLU_123378_0_0_3"/>
<feature type="compositionally biased region" description="Polar residues" evidence="1">
    <location>
        <begin position="27"/>
        <end position="37"/>
    </location>
</feature>
<evidence type="ECO:0000256" key="1">
    <source>
        <dbReference type="SAM" id="MobiDB-lite"/>
    </source>
</evidence>
<proteinExistence type="predicted"/>
<dbReference type="Proteomes" id="UP000002274">
    <property type="component" value="Chromosome"/>
</dbReference>
<dbReference type="STRING" id="59922.P9303_12481"/>
<evidence type="ECO:0000313" key="4">
    <source>
        <dbReference type="Proteomes" id="UP000002274"/>
    </source>
</evidence>
<feature type="compositionally biased region" description="Basic and acidic residues" evidence="1">
    <location>
        <begin position="38"/>
        <end position="49"/>
    </location>
</feature>
<evidence type="ECO:0000256" key="2">
    <source>
        <dbReference type="SAM" id="SignalP"/>
    </source>
</evidence>
<evidence type="ECO:0000313" key="3">
    <source>
        <dbReference type="EMBL" id="ABM77996.1"/>
    </source>
</evidence>
<reference evidence="3 4" key="1">
    <citation type="journal article" date="2007" name="PLoS Genet.">
        <title>Patterns and implications of gene gain and loss in the evolution of Prochlorococcus.</title>
        <authorList>
            <person name="Kettler G.C."/>
            <person name="Martiny A.C."/>
            <person name="Huang K."/>
            <person name="Zucker J."/>
            <person name="Coleman M.L."/>
            <person name="Rodrigue S."/>
            <person name="Chen F."/>
            <person name="Lapidus A."/>
            <person name="Ferriera S."/>
            <person name="Johnson J."/>
            <person name="Steglich C."/>
            <person name="Church G.M."/>
            <person name="Richardson P."/>
            <person name="Chisholm S.W."/>
        </authorList>
    </citation>
    <scope>NUCLEOTIDE SEQUENCE [LARGE SCALE GENOMIC DNA]</scope>
    <source>
        <strain evidence="3 4">MIT 9303</strain>
    </source>
</reference>
<accession>A2C936</accession>
<keyword evidence="2" id="KW-0732">Signal</keyword>